<name>A0A5N5WRC2_9EURO</name>
<keyword evidence="2" id="KW-1185">Reference proteome</keyword>
<dbReference type="EMBL" id="ML732283">
    <property type="protein sequence ID" value="KAB8071056.1"/>
    <property type="molecule type" value="Genomic_DNA"/>
</dbReference>
<evidence type="ECO:0000313" key="1">
    <source>
        <dbReference type="EMBL" id="KAB8071056.1"/>
    </source>
</evidence>
<protein>
    <submittedName>
        <fullName evidence="1">Uncharacterized protein</fullName>
    </submittedName>
</protein>
<organism evidence="1 2">
    <name type="scientific">Aspergillus leporis</name>
    <dbReference type="NCBI Taxonomy" id="41062"/>
    <lineage>
        <taxon>Eukaryota</taxon>
        <taxon>Fungi</taxon>
        <taxon>Dikarya</taxon>
        <taxon>Ascomycota</taxon>
        <taxon>Pezizomycotina</taxon>
        <taxon>Eurotiomycetes</taxon>
        <taxon>Eurotiomycetidae</taxon>
        <taxon>Eurotiales</taxon>
        <taxon>Aspergillaceae</taxon>
        <taxon>Aspergillus</taxon>
        <taxon>Aspergillus subgen. Circumdati</taxon>
    </lineage>
</organism>
<reference evidence="1 2" key="1">
    <citation type="submission" date="2019-04" db="EMBL/GenBank/DDBJ databases">
        <title>Friends and foes A comparative genomics study of 23 Aspergillus species from section Flavi.</title>
        <authorList>
            <consortium name="DOE Joint Genome Institute"/>
            <person name="Kjaerbolling I."/>
            <person name="Vesth T."/>
            <person name="Frisvad J.C."/>
            <person name="Nybo J.L."/>
            <person name="Theobald S."/>
            <person name="Kildgaard S."/>
            <person name="Isbrandt T."/>
            <person name="Kuo A."/>
            <person name="Sato A."/>
            <person name="Lyhne E.K."/>
            <person name="Kogle M.E."/>
            <person name="Wiebenga A."/>
            <person name="Kun R.S."/>
            <person name="Lubbers R.J."/>
            <person name="Makela M.R."/>
            <person name="Barry K."/>
            <person name="Chovatia M."/>
            <person name="Clum A."/>
            <person name="Daum C."/>
            <person name="Haridas S."/>
            <person name="He G."/>
            <person name="LaButti K."/>
            <person name="Lipzen A."/>
            <person name="Mondo S."/>
            <person name="Riley R."/>
            <person name="Salamov A."/>
            <person name="Simmons B.A."/>
            <person name="Magnuson J.K."/>
            <person name="Henrissat B."/>
            <person name="Mortensen U.H."/>
            <person name="Larsen T.O."/>
            <person name="Devries R.P."/>
            <person name="Grigoriev I.V."/>
            <person name="Machida M."/>
            <person name="Baker S.E."/>
            <person name="Andersen M.R."/>
        </authorList>
    </citation>
    <scope>NUCLEOTIDE SEQUENCE [LARGE SCALE GENOMIC DNA]</scope>
    <source>
        <strain evidence="1 2">CBS 151.66</strain>
    </source>
</reference>
<evidence type="ECO:0000313" key="2">
    <source>
        <dbReference type="Proteomes" id="UP000326565"/>
    </source>
</evidence>
<accession>A0A5N5WRC2</accession>
<sequence>MNAWRGKLIFNWRIPKHGKVSLCFHIYLCWTKFSFQVILLSKRNLGRLRVRWRAVRVYSISNGGITQFVFHSYLLASFASWGGVDKILCPDRIGPCAIINRSYCR</sequence>
<proteinExistence type="predicted"/>
<dbReference type="Proteomes" id="UP000326565">
    <property type="component" value="Unassembled WGS sequence"/>
</dbReference>
<gene>
    <name evidence="1" type="ORF">BDV29DRAFT_179818</name>
</gene>
<dbReference type="AlphaFoldDB" id="A0A5N5WRC2"/>